<comment type="cofactor">
    <cofactor evidence="2">
        <name>pyridoxal 5'-phosphate</name>
        <dbReference type="ChEBI" id="CHEBI:597326"/>
    </cofactor>
</comment>
<organism evidence="4 5">
    <name type="scientific">Demequina litorisediminis</name>
    <dbReference type="NCBI Taxonomy" id="1849022"/>
    <lineage>
        <taxon>Bacteria</taxon>
        <taxon>Bacillati</taxon>
        <taxon>Actinomycetota</taxon>
        <taxon>Actinomycetes</taxon>
        <taxon>Micrococcales</taxon>
        <taxon>Demequinaceae</taxon>
        <taxon>Demequina</taxon>
    </lineage>
</organism>
<dbReference type="InterPro" id="IPR000811">
    <property type="entry name" value="Glyco_trans_35"/>
</dbReference>
<keyword evidence="2" id="KW-0663">Pyridoxal phosphate</keyword>
<keyword evidence="2" id="KW-0808">Transferase</keyword>
<comment type="function">
    <text evidence="2">Allosteric enzyme that catalyzes the rate-limiting step in glycogen catabolism, the phosphorolytic cleavage of glycogen to produce glucose-1-phosphate, and plays a central role in maintaining cellular and organismal glucose homeostasis.</text>
</comment>
<dbReference type="Gene3D" id="3.40.50.2000">
    <property type="entry name" value="Glycogen Phosphorylase B"/>
    <property type="match status" value="1"/>
</dbReference>
<protein>
    <recommendedName>
        <fullName evidence="2">Alpha-1,4 glucan phosphorylase</fullName>
        <ecNumber evidence="2">2.4.1.1</ecNumber>
    </recommendedName>
</protein>
<reference evidence="5" key="1">
    <citation type="journal article" date="2019" name="Int. J. Syst. Evol. Microbiol.">
        <title>The Global Catalogue of Microorganisms (GCM) 10K type strain sequencing project: providing services to taxonomists for standard genome sequencing and annotation.</title>
        <authorList>
            <consortium name="The Broad Institute Genomics Platform"/>
            <consortium name="The Broad Institute Genome Sequencing Center for Infectious Disease"/>
            <person name="Wu L."/>
            <person name="Ma J."/>
        </authorList>
    </citation>
    <scope>NUCLEOTIDE SEQUENCE [LARGE SCALE GENOMIC DNA]</scope>
    <source>
        <strain evidence="5">NBRC 112299</strain>
    </source>
</reference>
<evidence type="ECO:0000256" key="1">
    <source>
        <dbReference type="ARBA" id="ARBA00006047"/>
    </source>
</evidence>
<sequence length="394" mass="44924">MEVEPGLGNGGLGRLAACFIDSMATEDIPSIGYGIRYDYGIFKQTFVDGHQVEEADNWLHLGSPWEMPHPENAVEVGFGGHVATWTDDAGREHRRWEPEWNVVGVPYTYMVPGYRNGRVNTLRLWSAKATQAFDLKIFNSGDFEDAVRAQTRAETISQVLYPEDSTPRARNCAFSSSTSLWRARCATTWTACWPMARTWRRCRIASPSRLNDTHPVIAVPELLRILVDERGFDWADAWAITQKVFAYTCHTLLPEALEVWPVELLGRLLPRHLEIIYRINEEFLAQVRETFPHEPLRERHMSIIAEEPVRAVRMAFLATVAGFKVNGVAALHSEPARGQGPHRLRRHVAREVHERHQRRHAAPLCEAREPVTVGTHHRGYRRRLGRGPRPSARP</sequence>
<name>A0ABQ6ICX8_9MICO</name>
<evidence type="ECO:0000313" key="4">
    <source>
        <dbReference type="EMBL" id="GMA35570.1"/>
    </source>
</evidence>
<proteinExistence type="inferred from homology"/>
<keyword evidence="2" id="KW-0119">Carbohydrate metabolism</keyword>
<dbReference type="SUPFAM" id="SSF53756">
    <property type="entry name" value="UDP-Glycosyltransferase/glycogen phosphorylase"/>
    <property type="match status" value="1"/>
</dbReference>
<dbReference type="Pfam" id="PF00343">
    <property type="entry name" value="Phosphorylase"/>
    <property type="match status" value="1"/>
</dbReference>
<comment type="caution">
    <text evidence="4">The sequence shown here is derived from an EMBL/GenBank/DDBJ whole genome shotgun (WGS) entry which is preliminary data.</text>
</comment>
<dbReference type="EC" id="2.4.1.1" evidence="2"/>
<evidence type="ECO:0000256" key="3">
    <source>
        <dbReference type="SAM" id="MobiDB-lite"/>
    </source>
</evidence>
<comment type="similarity">
    <text evidence="1 2">Belongs to the glycogen phosphorylase family.</text>
</comment>
<dbReference type="PANTHER" id="PTHR11468">
    <property type="entry name" value="GLYCOGEN PHOSPHORYLASE"/>
    <property type="match status" value="1"/>
</dbReference>
<dbReference type="Proteomes" id="UP001157125">
    <property type="component" value="Unassembled WGS sequence"/>
</dbReference>
<dbReference type="PANTHER" id="PTHR11468:SF3">
    <property type="entry name" value="GLYCOGEN PHOSPHORYLASE, LIVER FORM"/>
    <property type="match status" value="1"/>
</dbReference>
<feature type="region of interest" description="Disordered" evidence="3">
    <location>
        <begin position="355"/>
        <end position="394"/>
    </location>
</feature>
<gene>
    <name evidence="4" type="ORF">GCM10025876_17740</name>
</gene>
<keyword evidence="5" id="KW-1185">Reference proteome</keyword>
<comment type="catalytic activity">
    <reaction evidence="2">
        <text>[(1-&gt;4)-alpha-D-glucosyl](n) + phosphate = [(1-&gt;4)-alpha-D-glucosyl](n-1) + alpha-D-glucose 1-phosphate</text>
        <dbReference type="Rhea" id="RHEA:41732"/>
        <dbReference type="Rhea" id="RHEA-COMP:9584"/>
        <dbReference type="Rhea" id="RHEA-COMP:9586"/>
        <dbReference type="ChEBI" id="CHEBI:15444"/>
        <dbReference type="ChEBI" id="CHEBI:43474"/>
        <dbReference type="ChEBI" id="CHEBI:58601"/>
        <dbReference type="EC" id="2.4.1.1"/>
    </reaction>
</comment>
<evidence type="ECO:0000313" key="5">
    <source>
        <dbReference type="Proteomes" id="UP001157125"/>
    </source>
</evidence>
<keyword evidence="2" id="KW-0328">Glycosyltransferase</keyword>
<evidence type="ECO:0000256" key="2">
    <source>
        <dbReference type="RuleBase" id="RU000587"/>
    </source>
</evidence>
<dbReference type="EMBL" id="BSUN01000001">
    <property type="protein sequence ID" value="GMA35570.1"/>
    <property type="molecule type" value="Genomic_DNA"/>
</dbReference>
<feature type="compositionally biased region" description="Basic residues" evidence="3">
    <location>
        <begin position="375"/>
        <end position="386"/>
    </location>
</feature>
<accession>A0ABQ6ICX8</accession>